<feature type="coiled-coil region" evidence="1">
    <location>
        <begin position="6"/>
        <end position="40"/>
    </location>
</feature>
<dbReference type="PANTHER" id="PTHR28577">
    <property type="entry name" value="CENTROMERE PROTEIN P"/>
    <property type="match status" value="1"/>
</dbReference>
<dbReference type="AlphaFoldDB" id="A0A803K451"/>
<evidence type="ECO:0000256" key="1">
    <source>
        <dbReference type="SAM" id="Coils"/>
    </source>
</evidence>
<sequence length="324" mass="36790">MQNELNHPYEDEIALLQEEIQELTRQYKEVQTEAAFLSSANFKQALQSYHGIHIPDQERMKDTACLMAQIEDCKNELQFLNNLSGLEFTKYLKKTEHKSDNQAIYKHRLVGQCQSLLFQLEFQTLESKSRDNASQSVIDLNIIMECREQSDLSKFVSRVEERRNLLLFFRSLSSFAEWCECRKNTFAKFKCTPVALTCTEGLGAELLKSGLPCENWNSWKEKYPLAVGLPAGASAEYMTLRNPQNPGCELLILWRIHIDDEGSVIPILDLLPKIPEQAVALDKSGVVEGAASGFRNLLRVFGIHGSIERLIQSFCCLSDTDASV</sequence>
<dbReference type="GO" id="GO:0000775">
    <property type="term" value="C:chromosome, centromeric region"/>
    <property type="evidence" value="ECO:0007669"/>
    <property type="project" value="InterPro"/>
</dbReference>
<dbReference type="InParanoid" id="A0A803K451"/>
<reference evidence="2" key="2">
    <citation type="submission" date="2021-03" db="UniProtKB">
        <authorList>
            <consortium name="Ensembl"/>
        </authorList>
    </citation>
    <scope>IDENTIFICATION</scope>
</reference>
<dbReference type="FunCoup" id="A0A803K451">
    <property type="interactions" value="2050"/>
</dbReference>
<keyword evidence="1" id="KW-0175">Coiled coil</keyword>
<reference evidence="2" key="1">
    <citation type="journal article" date="2010" name="Science">
        <title>The genome of the Western clawed frog Xenopus tropicalis.</title>
        <authorList>
            <person name="Hellsten U."/>
            <person name="Harland R.M."/>
            <person name="Gilchrist M.J."/>
            <person name="Hendrix D."/>
            <person name="Jurka J."/>
            <person name="Kapitonov V."/>
            <person name="Ovcharenko I."/>
            <person name="Putnam N.H."/>
            <person name="Shu S."/>
            <person name="Taher L."/>
            <person name="Blitz I.L."/>
            <person name="Blumberg B."/>
            <person name="Dichmann D.S."/>
            <person name="Dubchak I."/>
            <person name="Amaya E."/>
            <person name="Detter J.C."/>
            <person name="Fletcher R."/>
            <person name="Gerhard D.S."/>
            <person name="Goodstein D."/>
            <person name="Graves T."/>
            <person name="Grigoriev I.V."/>
            <person name="Grimwood J."/>
            <person name="Kawashima T."/>
            <person name="Lindquist E."/>
            <person name="Lucas S.M."/>
            <person name="Mead P.E."/>
            <person name="Mitros T."/>
            <person name="Ogino H."/>
            <person name="Ohta Y."/>
            <person name="Poliakov A.V."/>
            <person name="Pollet N."/>
            <person name="Robert J."/>
            <person name="Salamov A."/>
            <person name="Sater A.K."/>
            <person name="Schmutz J."/>
            <person name="Terry A."/>
            <person name="Vize P.D."/>
            <person name="Warren W.C."/>
            <person name="Wells D."/>
            <person name="Wills A."/>
            <person name="Wilson R.K."/>
            <person name="Zimmerman L.B."/>
            <person name="Zorn A.M."/>
            <person name="Grainger R."/>
            <person name="Grammer T."/>
            <person name="Khokha M.K."/>
            <person name="Richardson P.M."/>
            <person name="Rokhsar D.S."/>
        </authorList>
    </citation>
    <scope>NUCLEOTIDE SEQUENCE [LARGE SCALE GENOMIC DNA]</scope>
    <source>
        <strain evidence="2">Nigerian</strain>
    </source>
</reference>
<name>A0A803K451_XENTR</name>
<dbReference type="InterPro" id="IPR027801">
    <property type="entry name" value="CENP-P"/>
</dbReference>
<organism evidence="2">
    <name type="scientific">Xenopus tropicalis</name>
    <name type="common">Western clawed frog</name>
    <name type="synonym">Silurana tropicalis</name>
    <dbReference type="NCBI Taxonomy" id="8364"/>
    <lineage>
        <taxon>Eukaryota</taxon>
        <taxon>Metazoa</taxon>
        <taxon>Chordata</taxon>
        <taxon>Craniata</taxon>
        <taxon>Vertebrata</taxon>
        <taxon>Euteleostomi</taxon>
        <taxon>Amphibia</taxon>
        <taxon>Batrachia</taxon>
        <taxon>Anura</taxon>
        <taxon>Pipoidea</taxon>
        <taxon>Pipidae</taxon>
        <taxon>Xenopodinae</taxon>
        <taxon>Xenopus</taxon>
        <taxon>Silurana</taxon>
    </lineage>
</organism>
<dbReference type="Ensembl" id="ENSXETT00000119567">
    <property type="protein sequence ID" value="ENSXETP00000115126"/>
    <property type="gene ID" value="ENSXETG00000036243"/>
</dbReference>
<dbReference type="GO" id="GO:0034080">
    <property type="term" value="P:CENP-A containing chromatin assembly"/>
    <property type="evidence" value="ECO:0007669"/>
    <property type="project" value="InterPro"/>
</dbReference>
<gene>
    <name evidence="2" type="primary">cenpp</name>
</gene>
<proteinExistence type="predicted"/>
<dbReference type="Pfam" id="PF13096">
    <property type="entry name" value="CENP-P"/>
    <property type="match status" value="2"/>
</dbReference>
<evidence type="ECO:0000313" key="2">
    <source>
        <dbReference type="Ensembl" id="ENSXETP00000115126"/>
    </source>
</evidence>
<dbReference type="Bgee" id="ENSXETG00000036243">
    <property type="expression patterns" value="Expressed in testis and 7 other cell types or tissues"/>
</dbReference>
<dbReference type="PANTHER" id="PTHR28577:SF1">
    <property type="entry name" value="CENTROMERE PROTEIN P"/>
    <property type="match status" value="1"/>
</dbReference>
<protein>
    <submittedName>
        <fullName evidence="2">Centromere protein P</fullName>
    </submittedName>
</protein>
<accession>A0A803K451</accession>
<dbReference type="GeneTree" id="ENSGT00390000011897"/>